<organism evidence="1 2">
    <name type="scientific">Eumeta variegata</name>
    <name type="common">Bagworm moth</name>
    <name type="synonym">Eumeta japonica</name>
    <dbReference type="NCBI Taxonomy" id="151549"/>
    <lineage>
        <taxon>Eukaryota</taxon>
        <taxon>Metazoa</taxon>
        <taxon>Ecdysozoa</taxon>
        <taxon>Arthropoda</taxon>
        <taxon>Hexapoda</taxon>
        <taxon>Insecta</taxon>
        <taxon>Pterygota</taxon>
        <taxon>Neoptera</taxon>
        <taxon>Endopterygota</taxon>
        <taxon>Lepidoptera</taxon>
        <taxon>Glossata</taxon>
        <taxon>Ditrysia</taxon>
        <taxon>Tineoidea</taxon>
        <taxon>Psychidae</taxon>
        <taxon>Oiketicinae</taxon>
        <taxon>Eumeta</taxon>
    </lineage>
</organism>
<name>A0A4C2A590_EUMVA</name>
<protein>
    <submittedName>
        <fullName evidence="1">Uncharacterized protein</fullName>
    </submittedName>
</protein>
<dbReference type="AlphaFoldDB" id="A0A4C2A590"/>
<evidence type="ECO:0000313" key="1">
    <source>
        <dbReference type="EMBL" id="GBP94329.1"/>
    </source>
</evidence>
<keyword evidence="2" id="KW-1185">Reference proteome</keyword>
<gene>
    <name evidence="1" type="ORF">EVAR_25767_1</name>
</gene>
<dbReference type="EMBL" id="BGZK01002490">
    <property type="protein sequence ID" value="GBP94329.1"/>
    <property type="molecule type" value="Genomic_DNA"/>
</dbReference>
<dbReference type="Proteomes" id="UP000299102">
    <property type="component" value="Unassembled WGS sequence"/>
</dbReference>
<evidence type="ECO:0000313" key="2">
    <source>
        <dbReference type="Proteomes" id="UP000299102"/>
    </source>
</evidence>
<reference evidence="1 2" key="1">
    <citation type="journal article" date="2019" name="Commun. Biol.">
        <title>The bagworm genome reveals a unique fibroin gene that provides high tensile strength.</title>
        <authorList>
            <person name="Kono N."/>
            <person name="Nakamura H."/>
            <person name="Ohtoshi R."/>
            <person name="Tomita M."/>
            <person name="Numata K."/>
            <person name="Arakawa K."/>
        </authorList>
    </citation>
    <scope>NUCLEOTIDE SEQUENCE [LARGE SCALE GENOMIC DNA]</scope>
</reference>
<accession>A0A4C2A590</accession>
<comment type="caution">
    <text evidence="1">The sequence shown here is derived from an EMBL/GenBank/DDBJ whole genome shotgun (WGS) entry which is preliminary data.</text>
</comment>
<sequence length="151" mass="16592">MEHDTTHLQRVRPTSAVCRRTAGAALARFLITITSLRHSAGRSPGDVCQAFGVTSAGRRGNSVRVGACSATTQSTHQYLRENQPRNKQIFYHPPADVYTLAIPLLQTEKPKAPILAQWGLEAADDRLRRFSETGSGAAFVLLLCCFFDMSM</sequence>
<proteinExistence type="predicted"/>